<feature type="region of interest" description="Disordered" evidence="4">
    <location>
        <begin position="253"/>
        <end position="272"/>
    </location>
</feature>
<keyword evidence="3" id="KW-0804">Transcription</keyword>
<dbReference type="InterPro" id="IPR008920">
    <property type="entry name" value="TF_FadR/GntR_C"/>
</dbReference>
<dbReference type="Gene3D" id="1.10.10.10">
    <property type="entry name" value="Winged helix-like DNA-binding domain superfamily/Winged helix DNA-binding domain"/>
    <property type="match status" value="1"/>
</dbReference>
<dbReference type="Proteomes" id="UP000184139">
    <property type="component" value="Unassembled WGS sequence"/>
</dbReference>
<keyword evidence="1" id="KW-0805">Transcription regulation</keyword>
<dbReference type="PANTHER" id="PTHR43537">
    <property type="entry name" value="TRANSCRIPTIONAL REGULATOR, GNTR FAMILY"/>
    <property type="match status" value="1"/>
</dbReference>
<feature type="domain" description="HTH gntR-type" evidence="5">
    <location>
        <begin position="8"/>
        <end position="78"/>
    </location>
</feature>
<dbReference type="InterPro" id="IPR000524">
    <property type="entry name" value="Tscrpt_reg_HTH_GntR"/>
</dbReference>
<dbReference type="AlphaFoldDB" id="A0A1M5T8Q9"/>
<dbReference type="RefSeq" id="WP_073373379.1">
    <property type="nucleotide sequence ID" value="NZ_FQXS01000002.1"/>
</dbReference>
<dbReference type="SUPFAM" id="SSF46785">
    <property type="entry name" value="Winged helix' DNA-binding domain"/>
    <property type="match status" value="1"/>
</dbReference>
<keyword evidence="7" id="KW-1185">Reference proteome</keyword>
<dbReference type="InterPro" id="IPR011711">
    <property type="entry name" value="GntR_C"/>
</dbReference>
<dbReference type="STRING" id="1121409.SAMN02745124_00654"/>
<evidence type="ECO:0000256" key="3">
    <source>
        <dbReference type="ARBA" id="ARBA00023163"/>
    </source>
</evidence>
<dbReference type="PRINTS" id="PR00035">
    <property type="entry name" value="HTHGNTR"/>
</dbReference>
<dbReference type="InterPro" id="IPR036388">
    <property type="entry name" value="WH-like_DNA-bd_sf"/>
</dbReference>
<keyword evidence="2" id="KW-0238">DNA-binding</keyword>
<sequence>MFTPARKGKTTDIIIERIRTAILAGKLQPGDRLPTEKELGEQFQVSRQTIRESLRALEHVGLITLRKGSGGGAFIKAVDAEIVVQNLANYLYFKDLTIADLSEIRILLEPHAAQRAAQRATATDLQRLTALNEQTRRAIDRCDLNLVTASEIEFHRLIAGQTGNPILMLVLDFVETLLEDFKRILQPDQTFMEAVLASHESILQAIADRDETRAAEQMLDHVQAVERHLARLRKDEDGCRLWNNCLQTTDNDALRQGPSRTEHAPRHIAGLS</sequence>
<accession>A0A1M5T8Q9</accession>
<dbReference type="CDD" id="cd07377">
    <property type="entry name" value="WHTH_GntR"/>
    <property type="match status" value="1"/>
</dbReference>
<dbReference type="Gene3D" id="1.20.120.530">
    <property type="entry name" value="GntR ligand-binding domain-like"/>
    <property type="match status" value="1"/>
</dbReference>
<name>A0A1M5T8Q9_9BACT</name>
<dbReference type="SUPFAM" id="SSF48008">
    <property type="entry name" value="GntR ligand-binding domain-like"/>
    <property type="match status" value="1"/>
</dbReference>
<dbReference type="EMBL" id="FQXS01000002">
    <property type="protein sequence ID" value="SHH47000.1"/>
    <property type="molecule type" value="Genomic_DNA"/>
</dbReference>
<dbReference type="Pfam" id="PF07729">
    <property type="entry name" value="FCD"/>
    <property type="match status" value="1"/>
</dbReference>
<dbReference type="Pfam" id="PF00392">
    <property type="entry name" value="GntR"/>
    <property type="match status" value="1"/>
</dbReference>
<keyword evidence="6" id="KW-0670">Pyruvate</keyword>
<evidence type="ECO:0000256" key="2">
    <source>
        <dbReference type="ARBA" id="ARBA00023125"/>
    </source>
</evidence>
<evidence type="ECO:0000313" key="6">
    <source>
        <dbReference type="EMBL" id="SHH47000.1"/>
    </source>
</evidence>
<reference evidence="6 7" key="1">
    <citation type="submission" date="2016-11" db="EMBL/GenBank/DDBJ databases">
        <authorList>
            <person name="Jaros S."/>
            <person name="Januszkiewicz K."/>
            <person name="Wedrychowicz H."/>
        </authorList>
    </citation>
    <scope>NUCLEOTIDE SEQUENCE [LARGE SCALE GENOMIC DNA]</scope>
    <source>
        <strain evidence="6 7">DSM 9705</strain>
    </source>
</reference>
<proteinExistence type="predicted"/>
<dbReference type="PANTHER" id="PTHR43537:SF5">
    <property type="entry name" value="UXU OPERON TRANSCRIPTIONAL REGULATOR"/>
    <property type="match status" value="1"/>
</dbReference>
<dbReference type="GO" id="GO:0003700">
    <property type="term" value="F:DNA-binding transcription factor activity"/>
    <property type="evidence" value="ECO:0007669"/>
    <property type="project" value="InterPro"/>
</dbReference>
<evidence type="ECO:0000259" key="5">
    <source>
        <dbReference type="PROSITE" id="PS50949"/>
    </source>
</evidence>
<organism evidence="6 7">
    <name type="scientific">Desulfofustis glycolicus DSM 9705</name>
    <dbReference type="NCBI Taxonomy" id="1121409"/>
    <lineage>
        <taxon>Bacteria</taxon>
        <taxon>Pseudomonadati</taxon>
        <taxon>Thermodesulfobacteriota</taxon>
        <taxon>Desulfobulbia</taxon>
        <taxon>Desulfobulbales</taxon>
        <taxon>Desulfocapsaceae</taxon>
        <taxon>Desulfofustis</taxon>
    </lineage>
</organism>
<dbReference type="SMART" id="SM00895">
    <property type="entry name" value="FCD"/>
    <property type="match status" value="1"/>
</dbReference>
<dbReference type="GO" id="GO:0003677">
    <property type="term" value="F:DNA binding"/>
    <property type="evidence" value="ECO:0007669"/>
    <property type="project" value="UniProtKB-KW"/>
</dbReference>
<evidence type="ECO:0000256" key="4">
    <source>
        <dbReference type="SAM" id="MobiDB-lite"/>
    </source>
</evidence>
<evidence type="ECO:0000313" key="7">
    <source>
        <dbReference type="Proteomes" id="UP000184139"/>
    </source>
</evidence>
<protein>
    <submittedName>
        <fullName evidence="6">GntR family transcriptional regulator, transcriptional repressor for pyruvate dehydrogenase complex</fullName>
    </submittedName>
</protein>
<gene>
    <name evidence="6" type="ORF">SAMN02745124_00654</name>
</gene>
<dbReference type="InterPro" id="IPR036390">
    <property type="entry name" value="WH_DNA-bd_sf"/>
</dbReference>
<dbReference type="SMART" id="SM00345">
    <property type="entry name" value="HTH_GNTR"/>
    <property type="match status" value="1"/>
</dbReference>
<evidence type="ECO:0000256" key="1">
    <source>
        <dbReference type="ARBA" id="ARBA00023015"/>
    </source>
</evidence>
<dbReference type="PROSITE" id="PS50949">
    <property type="entry name" value="HTH_GNTR"/>
    <property type="match status" value="1"/>
</dbReference>
<dbReference type="OrthoDB" id="5343675at2"/>